<accession>A0AAD3TPU1</accession>
<dbReference type="AlphaFoldDB" id="A0AAD3TPU1"/>
<comment type="caution">
    <text evidence="1">The sequence shown here is derived from an EMBL/GenBank/DDBJ whole genome shotgun (WGS) entry which is preliminary data.</text>
</comment>
<evidence type="ECO:0008006" key="3">
    <source>
        <dbReference type="Google" id="ProtNLM"/>
    </source>
</evidence>
<reference evidence="1" key="2">
    <citation type="submission" date="2023-06" db="EMBL/GenBank/DDBJ databases">
        <authorList>
            <person name="Kobayashi Y."/>
            <person name="Kayamori A."/>
            <person name="Aoki K."/>
            <person name="Shiwa Y."/>
            <person name="Fujita N."/>
            <person name="Sugita T."/>
            <person name="Iwasaki W."/>
            <person name="Tanaka N."/>
            <person name="Takashima M."/>
        </authorList>
    </citation>
    <scope>NUCLEOTIDE SEQUENCE</scope>
    <source>
        <strain evidence="1">HIS016</strain>
    </source>
</reference>
<evidence type="ECO:0000313" key="1">
    <source>
        <dbReference type="EMBL" id="GMK54468.1"/>
    </source>
</evidence>
<proteinExistence type="predicted"/>
<gene>
    <name evidence="1" type="ORF">CspeluHIS016_0110540</name>
</gene>
<protein>
    <recommendedName>
        <fullName evidence="3">DUF1272 domain-containing protein</fullName>
    </recommendedName>
</protein>
<keyword evidence="2" id="KW-1185">Reference proteome</keyword>
<sequence length="77" mass="8509">MLELRPNCESCNADIPPQSPDAWICTFECTWCTACATGKLALRCPNCAGNLQPRPIRPADMLERFPASAKRVFKNAP</sequence>
<dbReference type="InterPro" id="IPR010696">
    <property type="entry name" value="DUF1272"/>
</dbReference>
<dbReference type="EMBL" id="BTCM01000001">
    <property type="protein sequence ID" value="GMK54468.1"/>
    <property type="molecule type" value="Genomic_DNA"/>
</dbReference>
<dbReference type="Pfam" id="PF06906">
    <property type="entry name" value="DUF1272"/>
    <property type="match status" value="1"/>
</dbReference>
<name>A0AAD3TPU1_9TREE</name>
<dbReference type="Proteomes" id="UP001222932">
    <property type="component" value="Unassembled WGS sequence"/>
</dbReference>
<reference evidence="1" key="1">
    <citation type="journal article" date="2023" name="BMC Genomics">
        <title>Chromosome-level genome assemblies of Cutaneotrichosporon spp. (Trichosporonales, Basidiomycota) reveal imbalanced evolution between nucleotide sequences and chromosome synteny.</title>
        <authorList>
            <person name="Kobayashi Y."/>
            <person name="Kayamori A."/>
            <person name="Aoki K."/>
            <person name="Shiwa Y."/>
            <person name="Matsutani M."/>
            <person name="Fujita N."/>
            <person name="Sugita T."/>
            <person name="Iwasaki W."/>
            <person name="Tanaka N."/>
            <person name="Takashima M."/>
        </authorList>
    </citation>
    <scope>NUCLEOTIDE SEQUENCE</scope>
    <source>
        <strain evidence="1">HIS016</strain>
    </source>
</reference>
<evidence type="ECO:0000313" key="2">
    <source>
        <dbReference type="Proteomes" id="UP001222932"/>
    </source>
</evidence>
<organism evidence="1 2">
    <name type="scientific">Cutaneotrichosporon spelunceum</name>
    <dbReference type="NCBI Taxonomy" id="1672016"/>
    <lineage>
        <taxon>Eukaryota</taxon>
        <taxon>Fungi</taxon>
        <taxon>Dikarya</taxon>
        <taxon>Basidiomycota</taxon>
        <taxon>Agaricomycotina</taxon>
        <taxon>Tremellomycetes</taxon>
        <taxon>Trichosporonales</taxon>
        <taxon>Trichosporonaceae</taxon>
        <taxon>Cutaneotrichosporon</taxon>
    </lineage>
</organism>